<reference evidence="1" key="2">
    <citation type="submission" date="2025-08" db="UniProtKB">
        <authorList>
            <consortium name="Ensembl"/>
        </authorList>
    </citation>
    <scope>IDENTIFICATION</scope>
    <source>
        <strain evidence="1">breed Abyssinian</strain>
    </source>
</reference>
<name>A0ABI7YQ02_FELCA</name>
<reference evidence="1 2" key="1">
    <citation type="submission" date="2021-02" db="EMBL/GenBank/DDBJ databases">
        <title>Safari Cat Assemblies.</title>
        <authorList>
            <person name="Bredemeyer K.R."/>
            <person name="Murphy W.J."/>
        </authorList>
    </citation>
    <scope>NUCLEOTIDE SEQUENCE [LARGE SCALE GENOMIC DNA]</scope>
</reference>
<evidence type="ECO:0000313" key="1">
    <source>
        <dbReference type="Ensembl" id="ENSFCTP00005036519.1"/>
    </source>
</evidence>
<dbReference type="GeneTree" id="ENSGT00950000185150"/>
<accession>A0ABI7YQ02</accession>
<dbReference type="Ensembl" id="ENSFCTT00005050148.1">
    <property type="protein sequence ID" value="ENSFCTP00005036519.1"/>
    <property type="gene ID" value="ENSFCTG00005017410.1"/>
</dbReference>
<dbReference type="Proteomes" id="UP000823872">
    <property type="component" value="Chromosome B1"/>
</dbReference>
<proteinExistence type="predicted"/>
<evidence type="ECO:0000313" key="2">
    <source>
        <dbReference type="Proteomes" id="UP000823872"/>
    </source>
</evidence>
<organism evidence="1 2">
    <name type="scientific">Felis catus</name>
    <name type="common">Cat</name>
    <name type="synonym">Felis silvestris catus</name>
    <dbReference type="NCBI Taxonomy" id="9685"/>
    <lineage>
        <taxon>Eukaryota</taxon>
        <taxon>Metazoa</taxon>
        <taxon>Chordata</taxon>
        <taxon>Craniata</taxon>
        <taxon>Vertebrata</taxon>
        <taxon>Euteleostomi</taxon>
        <taxon>Mammalia</taxon>
        <taxon>Eutheria</taxon>
        <taxon>Laurasiatheria</taxon>
        <taxon>Carnivora</taxon>
        <taxon>Feliformia</taxon>
        <taxon>Felidae</taxon>
        <taxon>Felinae</taxon>
        <taxon>Felis</taxon>
    </lineage>
</organism>
<protein>
    <submittedName>
        <fullName evidence="1">Uncharacterized protein</fullName>
    </submittedName>
</protein>
<sequence length="78" mass="8892">FFGKTSIWRMSRSCTHLKFFSLELLPFASLKSWQVQKLMPNSISLVSKNISTLILQVKVKKTPAVKATEMDLKLCLTC</sequence>
<reference evidence="1" key="3">
    <citation type="submission" date="2025-09" db="UniProtKB">
        <authorList>
            <consortium name="Ensembl"/>
        </authorList>
    </citation>
    <scope>IDENTIFICATION</scope>
    <source>
        <strain evidence="1">breed Abyssinian</strain>
    </source>
</reference>
<keyword evidence="2" id="KW-1185">Reference proteome</keyword>